<evidence type="ECO:0000256" key="2">
    <source>
        <dbReference type="PROSITE-ProRule" id="PRU00236"/>
    </source>
</evidence>
<evidence type="ECO:0000259" key="3">
    <source>
        <dbReference type="PROSITE" id="PS50305"/>
    </source>
</evidence>
<dbReference type="AlphaFoldDB" id="A0A2T3M9D8"/>
<dbReference type="Gene3D" id="3.40.50.1220">
    <property type="entry name" value="TPP-binding domain"/>
    <property type="match status" value="1"/>
</dbReference>
<evidence type="ECO:0000313" key="4">
    <source>
        <dbReference type="EMBL" id="PSV89372.1"/>
    </source>
</evidence>
<reference evidence="4 5" key="1">
    <citation type="submission" date="2018-01" db="EMBL/GenBank/DDBJ databases">
        <title>Whole genome sequencing of Histamine producing bacteria.</title>
        <authorList>
            <person name="Butler K."/>
        </authorList>
    </citation>
    <scope>NUCLEOTIDE SEQUENCE [LARGE SCALE GENOMIC DNA]</scope>
    <source>
        <strain evidence="4 5">NCIMB 13481</strain>
    </source>
</reference>
<comment type="caution">
    <text evidence="4">The sequence shown here is derived from an EMBL/GenBank/DDBJ whole genome shotgun (WGS) entry which is preliminary data.</text>
</comment>
<comment type="caution">
    <text evidence="2">Lacks conserved residue(s) required for the propagation of feature annotation.</text>
</comment>
<proteinExistence type="predicted"/>
<dbReference type="InterPro" id="IPR050134">
    <property type="entry name" value="NAD-dep_sirtuin_deacylases"/>
</dbReference>
<accession>A0A2T3M9D8</accession>
<dbReference type="GO" id="GO:0017136">
    <property type="term" value="F:histone deacetylase activity, NAD-dependent"/>
    <property type="evidence" value="ECO:0007669"/>
    <property type="project" value="TreeGrafter"/>
</dbReference>
<organism evidence="4 5">
    <name type="scientific">Photobacterium iliopiscarium</name>
    <dbReference type="NCBI Taxonomy" id="56192"/>
    <lineage>
        <taxon>Bacteria</taxon>
        <taxon>Pseudomonadati</taxon>
        <taxon>Pseudomonadota</taxon>
        <taxon>Gammaproteobacteria</taxon>
        <taxon>Vibrionales</taxon>
        <taxon>Vibrionaceae</taxon>
        <taxon>Photobacterium</taxon>
    </lineage>
</organism>
<dbReference type="Proteomes" id="UP000241954">
    <property type="component" value="Unassembled WGS sequence"/>
</dbReference>
<evidence type="ECO:0000256" key="1">
    <source>
        <dbReference type="ARBA" id="ARBA00023027"/>
    </source>
</evidence>
<dbReference type="SUPFAM" id="SSF52467">
    <property type="entry name" value="DHS-like NAD/FAD-binding domain"/>
    <property type="match status" value="1"/>
</dbReference>
<feature type="domain" description="Deacetylase sirtuin-type" evidence="3">
    <location>
        <begin position="1"/>
        <end position="281"/>
    </location>
</feature>
<name>A0A2T3M9D8_9GAMM</name>
<gene>
    <name evidence="4" type="ORF">C9I88_19065</name>
</gene>
<protein>
    <submittedName>
        <fullName evidence="4">NAD-dependent protein deacetylase of SIR2 family</fullName>
    </submittedName>
</protein>
<dbReference type="GO" id="GO:0070403">
    <property type="term" value="F:NAD+ binding"/>
    <property type="evidence" value="ECO:0007669"/>
    <property type="project" value="TreeGrafter"/>
</dbReference>
<dbReference type="PROSITE" id="PS50305">
    <property type="entry name" value="SIRTUIN"/>
    <property type="match status" value="1"/>
</dbReference>
<evidence type="ECO:0000313" key="5">
    <source>
        <dbReference type="Proteomes" id="UP000241954"/>
    </source>
</evidence>
<dbReference type="EMBL" id="PYLW01000034">
    <property type="protein sequence ID" value="PSV89372.1"/>
    <property type="molecule type" value="Genomic_DNA"/>
</dbReference>
<dbReference type="InterPro" id="IPR029035">
    <property type="entry name" value="DHS-like_NAD/FAD-binding_dom"/>
</dbReference>
<dbReference type="RefSeq" id="WP_107238061.1">
    <property type="nucleotide sequence ID" value="NZ_PYLW01000034.1"/>
</dbReference>
<dbReference type="InterPro" id="IPR026590">
    <property type="entry name" value="Ssirtuin_cat_dom"/>
</dbReference>
<sequence>MNKIEIERAKTWIKEADYVLFTAGAGLTAAAGINYADKALFAREFPAMLQYGFSAQYEFIGFDNWTPDLQWGYWASHVNLVRFQWPEAEVYRALHQLVQHIDAENTFVMTSNVDAMFERNGFDSERIYTPQGDYALLQCTTPCSRAVWPWREQIDQIIAATDPTTQRLTDLDLVPRCPNCGGVVFPNVRVDSSFVSDHFASSATRLQKWLTQAQQAKGVVIEVGAGFNTPSVIRWPGEQIVEENPDWRLIRINLTDADIPKQISDRAIGFEGDAVSIVSAL</sequence>
<dbReference type="PANTHER" id="PTHR11085">
    <property type="entry name" value="NAD-DEPENDENT PROTEIN DEACYLASE SIRTUIN-5, MITOCHONDRIAL-RELATED"/>
    <property type="match status" value="1"/>
</dbReference>
<dbReference type="PANTHER" id="PTHR11085:SF10">
    <property type="entry name" value="NAD-DEPENDENT PROTEIN DEACYLASE SIRTUIN-5, MITOCHONDRIAL-RELATED"/>
    <property type="match status" value="1"/>
</dbReference>
<keyword evidence="1" id="KW-0520">NAD</keyword>